<protein>
    <submittedName>
        <fullName evidence="3">Uncharacterized protein</fullName>
    </submittedName>
</protein>
<sequence length="184" mass="20754">MPADMSKIPADVEAGPLVGSKVEAGLQEVKQRLENACSQYQELHKRYNALPEEQQQEEDLHAEFASFPGMYDGVLGVIGESVAEAAAEQERAETENCFESLRGAMEFLAPVERKFTEYETAIKAQEQTAKQPESNKEQKDEKKDGEKEIEKESEKVDEKLMEQKDKTTDKVKKSKRAGKKKGKR</sequence>
<feature type="compositionally biased region" description="Basic residues" evidence="2">
    <location>
        <begin position="172"/>
        <end position="184"/>
    </location>
</feature>
<name>A0ABR0EKV8_ZASCE</name>
<keyword evidence="1" id="KW-0175">Coiled coil</keyword>
<gene>
    <name evidence="3" type="ORF">PRZ48_005627</name>
</gene>
<evidence type="ECO:0000313" key="3">
    <source>
        <dbReference type="EMBL" id="KAK4502202.1"/>
    </source>
</evidence>
<feature type="coiled-coil region" evidence="1">
    <location>
        <begin position="23"/>
        <end position="50"/>
    </location>
</feature>
<evidence type="ECO:0000313" key="4">
    <source>
        <dbReference type="Proteomes" id="UP001305779"/>
    </source>
</evidence>
<reference evidence="3 4" key="1">
    <citation type="journal article" date="2023" name="G3 (Bethesda)">
        <title>A chromosome-level genome assembly of Zasmidium syzygii isolated from banana leaves.</title>
        <authorList>
            <person name="van Westerhoven A.C."/>
            <person name="Mehrabi R."/>
            <person name="Talebi R."/>
            <person name="Steentjes M.B.F."/>
            <person name="Corcolon B."/>
            <person name="Chong P.A."/>
            <person name="Kema G.H.J."/>
            <person name="Seidl M.F."/>
        </authorList>
    </citation>
    <scope>NUCLEOTIDE SEQUENCE [LARGE SCALE GENOMIC DNA]</scope>
    <source>
        <strain evidence="3 4">P124</strain>
    </source>
</reference>
<organism evidence="3 4">
    <name type="scientific">Zasmidium cellare</name>
    <name type="common">Wine cellar mold</name>
    <name type="synonym">Racodium cellare</name>
    <dbReference type="NCBI Taxonomy" id="395010"/>
    <lineage>
        <taxon>Eukaryota</taxon>
        <taxon>Fungi</taxon>
        <taxon>Dikarya</taxon>
        <taxon>Ascomycota</taxon>
        <taxon>Pezizomycotina</taxon>
        <taxon>Dothideomycetes</taxon>
        <taxon>Dothideomycetidae</taxon>
        <taxon>Mycosphaerellales</taxon>
        <taxon>Mycosphaerellaceae</taxon>
        <taxon>Zasmidium</taxon>
    </lineage>
</organism>
<feature type="region of interest" description="Disordered" evidence="2">
    <location>
        <begin position="123"/>
        <end position="184"/>
    </location>
</feature>
<accession>A0ABR0EKV8</accession>
<comment type="caution">
    <text evidence="3">The sequence shown here is derived from an EMBL/GenBank/DDBJ whole genome shotgun (WGS) entry which is preliminary data.</text>
</comment>
<keyword evidence="4" id="KW-1185">Reference proteome</keyword>
<feature type="compositionally biased region" description="Basic and acidic residues" evidence="2">
    <location>
        <begin position="133"/>
        <end position="171"/>
    </location>
</feature>
<evidence type="ECO:0000256" key="2">
    <source>
        <dbReference type="SAM" id="MobiDB-lite"/>
    </source>
</evidence>
<evidence type="ECO:0000256" key="1">
    <source>
        <dbReference type="SAM" id="Coils"/>
    </source>
</evidence>
<dbReference type="Proteomes" id="UP001305779">
    <property type="component" value="Unassembled WGS sequence"/>
</dbReference>
<proteinExistence type="predicted"/>
<dbReference type="EMBL" id="JAXOVC010000004">
    <property type="protein sequence ID" value="KAK4502202.1"/>
    <property type="molecule type" value="Genomic_DNA"/>
</dbReference>